<organism evidence="3 4">
    <name type="scientific">Flexistipes sinusarabici (strain ATCC 49648 / DSM 4947 / MAS 10)</name>
    <dbReference type="NCBI Taxonomy" id="717231"/>
    <lineage>
        <taxon>Bacteria</taxon>
        <taxon>Pseudomonadati</taxon>
        <taxon>Deferribacterota</taxon>
        <taxon>Deferribacteres</taxon>
        <taxon>Deferribacterales</taxon>
        <taxon>Flexistipitaceae</taxon>
        <taxon>Flexistipes</taxon>
    </lineage>
</organism>
<sequence>MKMKVLLVVVFLLSAYSLLFASSCGTYNCHTFDNNNRTGAHNFQRVDGANVSPCAPCHKPHNSGTKIPLWNNVNKFDDGAAYSAYISPSGTLDNIPASNISPISDACMSCHDGMSESTGFISSFFQGNGPMGVFYINYSNAQHPIGMSYDNTSDPGLNGNVVNGEVIGSLGKYKLFGGKVECATCHDPHKKGPSGKDYLWYKFYTSIPNDEGKAVAKILRSSSIQGFCNECHQDK</sequence>
<dbReference type="eggNOG" id="ENOG5030WSC">
    <property type="taxonomic scope" value="Bacteria"/>
</dbReference>
<dbReference type="KEGG" id="fsi:Flexsi_1997"/>
<feature type="signal peptide" evidence="2">
    <location>
        <begin position="1"/>
        <end position="21"/>
    </location>
</feature>
<reference evidence="4" key="2">
    <citation type="submission" date="2011-06" db="EMBL/GenBank/DDBJ databases">
        <title>The complete genome of Flexistipes sinusarabici DSM 4947.</title>
        <authorList>
            <person name="Lucas S."/>
            <person name="Han J."/>
            <person name="Lapidus A."/>
            <person name="Bruce D."/>
            <person name="Goodwin L."/>
            <person name="Pitluck S."/>
            <person name="Peters L."/>
            <person name="Kyrpides N."/>
            <person name="Mavromatis K."/>
            <person name="Ivanova N."/>
            <person name="Mikhailova N."/>
            <person name="Chertkov O."/>
            <person name="Detter J.C."/>
            <person name="Tapia R."/>
            <person name="Han C."/>
            <person name="Land M."/>
            <person name="Hauser L."/>
            <person name="Markowitz V."/>
            <person name="Cheng J.-F."/>
            <person name="Hugenholtz P."/>
            <person name="Woyke T."/>
            <person name="Wu D."/>
            <person name="Spring S."/>
            <person name="Schroeder M."/>
            <person name="Brambilla E."/>
            <person name="Klenk H.-P."/>
            <person name="Eisen J.A."/>
        </authorList>
    </citation>
    <scope>NUCLEOTIDE SEQUENCE [LARGE SCALE GENOMIC DNA]</scope>
    <source>
        <strain evidence="4">DSM 4947 / MAS 10</strain>
    </source>
</reference>
<dbReference type="EMBL" id="CP002858">
    <property type="protein sequence ID" value="AEI15626.1"/>
    <property type="molecule type" value="Genomic_DNA"/>
</dbReference>
<keyword evidence="4" id="KW-1185">Reference proteome</keyword>
<protein>
    <submittedName>
        <fullName evidence="3">Multiheme C-type cytochrome</fullName>
    </submittedName>
</protein>
<dbReference type="PROSITE" id="PS51257">
    <property type="entry name" value="PROKAR_LIPOPROTEIN"/>
    <property type="match status" value="1"/>
</dbReference>
<dbReference type="OrthoDB" id="9783112at2"/>
<keyword evidence="1 2" id="KW-0732">Signal</keyword>
<name>F8E4R8_FLESM</name>
<dbReference type="Proteomes" id="UP000006621">
    <property type="component" value="Chromosome"/>
</dbReference>
<proteinExistence type="predicted"/>
<evidence type="ECO:0000313" key="4">
    <source>
        <dbReference type="Proteomes" id="UP000006621"/>
    </source>
</evidence>
<dbReference type="PANTHER" id="PTHR35038">
    <property type="entry name" value="DISSIMILATORY SULFITE REDUCTASE SIRA"/>
    <property type="match status" value="1"/>
</dbReference>
<dbReference type="Gene3D" id="1.10.1130.10">
    <property type="entry name" value="Flavocytochrome C3, Chain A"/>
    <property type="match status" value="1"/>
</dbReference>
<dbReference type="InterPro" id="IPR036280">
    <property type="entry name" value="Multihaem_cyt_sf"/>
</dbReference>
<evidence type="ECO:0000256" key="2">
    <source>
        <dbReference type="SAM" id="SignalP"/>
    </source>
</evidence>
<feature type="chain" id="PRO_5003375503" evidence="2">
    <location>
        <begin position="22"/>
        <end position="235"/>
    </location>
</feature>
<dbReference type="AlphaFoldDB" id="F8E4R8"/>
<evidence type="ECO:0000313" key="3">
    <source>
        <dbReference type="EMBL" id="AEI15626.1"/>
    </source>
</evidence>
<dbReference type="InterPro" id="IPR051829">
    <property type="entry name" value="Multiheme_Cytochr_ET"/>
</dbReference>
<dbReference type="HOGENOM" id="CLU_1178812_0_0_0"/>
<evidence type="ECO:0000256" key="1">
    <source>
        <dbReference type="ARBA" id="ARBA00022729"/>
    </source>
</evidence>
<gene>
    <name evidence="3" type="ordered locus">Flexsi_1997</name>
</gene>
<reference evidence="3 4" key="1">
    <citation type="journal article" date="2011" name="Stand. Genomic Sci.">
        <title>Genome sequence of the moderately thermophilic halophile Flexistipes sinusarabici strain (MAS10).</title>
        <authorList>
            <person name="Lapidus A."/>
            <person name="Chertkov O."/>
            <person name="Nolan M."/>
            <person name="Lucas S."/>
            <person name="Hammon N."/>
            <person name="Deshpande S."/>
            <person name="Cheng J.F."/>
            <person name="Tapia R."/>
            <person name="Han C."/>
            <person name="Goodwin L."/>
            <person name="Pitluck S."/>
            <person name="Liolios K."/>
            <person name="Pagani I."/>
            <person name="Ivanova N."/>
            <person name="Huntemann M."/>
            <person name="Mavromatis K."/>
            <person name="Mikhailova N."/>
            <person name="Pati A."/>
            <person name="Chen A."/>
            <person name="Palaniappan K."/>
            <person name="Land M."/>
            <person name="Hauser L."/>
            <person name="Brambilla E.M."/>
            <person name="Rohde M."/>
            <person name="Abt B."/>
            <person name="Spring S."/>
            <person name="Goker M."/>
            <person name="Bristow J."/>
            <person name="Eisen J.A."/>
            <person name="Markowitz V."/>
            <person name="Hugenholtz P."/>
            <person name="Kyrpides N.C."/>
            <person name="Klenk H.P."/>
            <person name="Woyke T."/>
        </authorList>
    </citation>
    <scope>NUCLEOTIDE SEQUENCE [LARGE SCALE GENOMIC DNA]</scope>
    <source>
        <strain evidence="4">DSM 4947 / MAS 10</strain>
    </source>
</reference>
<dbReference type="SUPFAM" id="SSF48695">
    <property type="entry name" value="Multiheme cytochromes"/>
    <property type="match status" value="2"/>
</dbReference>
<accession>F8E4R8</accession>